<organism evidence="2 3">
    <name type="scientific">Synaphobranchus kaupii</name>
    <name type="common">Kaup's arrowtooth eel</name>
    <dbReference type="NCBI Taxonomy" id="118154"/>
    <lineage>
        <taxon>Eukaryota</taxon>
        <taxon>Metazoa</taxon>
        <taxon>Chordata</taxon>
        <taxon>Craniata</taxon>
        <taxon>Vertebrata</taxon>
        <taxon>Euteleostomi</taxon>
        <taxon>Actinopterygii</taxon>
        <taxon>Neopterygii</taxon>
        <taxon>Teleostei</taxon>
        <taxon>Anguilliformes</taxon>
        <taxon>Synaphobranchidae</taxon>
        <taxon>Synaphobranchus</taxon>
    </lineage>
</organism>
<feature type="compositionally biased region" description="Basic and acidic residues" evidence="1">
    <location>
        <begin position="120"/>
        <end position="141"/>
    </location>
</feature>
<evidence type="ECO:0000313" key="2">
    <source>
        <dbReference type="EMBL" id="KAJ8342319.1"/>
    </source>
</evidence>
<evidence type="ECO:0000313" key="3">
    <source>
        <dbReference type="Proteomes" id="UP001152622"/>
    </source>
</evidence>
<feature type="region of interest" description="Disordered" evidence="1">
    <location>
        <begin position="90"/>
        <end position="214"/>
    </location>
</feature>
<gene>
    <name evidence="2" type="ORF">SKAU_G00322470</name>
</gene>
<feature type="region of interest" description="Disordered" evidence="1">
    <location>
        <begin position="19"/>
        <end position="73"/>
    </location>
</feature>
<dbReference type="AlphaFoldDB" id="A0A9Q1EP11"/>
<keyword evidence="3" id="KW-1185">Reference proteome</keyword>
<comment type="caution">
    <text evidence="2">The sequence shown here is derived from an EMBL/GenBank/DDBJ whole genome shotgun (WGS) entry which is preliminary data.</text>
</comment>
<name>A0A9Q1EP11_SYNKA</name>
<dbReference type="EMBL" id="JAINUF010000014">
    <property type="protein sequence ID" value="KAJ8342319.1"/>
    <property type="molecule type" value="Genomic_DNA"/>
</dbReference>
<sequence length="214" mass="23040">MIPLLSSWEVHCHVKPATISAQRTMESPKPGVNQRSRGTGERAAAHQSRSSCESAERPSLAQSSNPTPNEDLPYGSWLLVRQQLCSRGPSRRAPVAALPRQSPVLQRKAGDQRSIPEGLHGAETHCGHGDDRRLIPPDQLRRANRSTRRGSGLAPHHRHADADASRPRNPCSRKGFHGDNGFLRVFPAGPGEQSLASRTGSPGGYGAPRPSATA</sequence>
<protein>
    <submittedName>
        <fullName evidence="2">Uncharacterized protein</fullName>
    </submittedName>
</protein>
<accession>A0A9Q1EP11</accession>
<dbReference type="Proteomes" id="UP001152622">
    <property type="component" value="Chromosome 14"/>
</dbReference>
<proteinExistence type="predicted"/>
<reference evidence="2" key="1">
    <citation type="journal article" date="2023" name="Science">
        <title>Genome structures resolve the early diversification of teleost fishes.</title>
        <authorList>
            <person name="Parey E."/>
            <person name="Louis A."/>
            <person name="Montfort J."/>
            <person name="Bouchez O."/>
            <person name="Roques C."/>
            <person name="Iampietro C."/>
            <person name="Lluch J."/>
            <person name="Castinel A."/>
            <person name="Donnadieu C."/>
            <person name="Desvignes T."/>
            <person name="Floi Bucao C."/>
            <person name="Jouanno E."/>
            <person name="Wen M."/>
            <person name="Mejri S."/>
            <person name="Dirks R."/>
            <person name="Jansen H."/>
            <person name="Henkel C."/>
            <person name="Chen W.J."/>
            <person name="Zahm M."/>
            <person name="Cabau C."/>
            <person name="Klopp C."/>
            <person name="Thompson A.W."/>
            <person name="Robinson-Rechavi M."/>
            <person name="Braasch I."/>
            <person name="Lecointre G."/>
            <person name="Bobe J."/>
            <person name="Postlethwait J.H."/>
            <person name="Berthelot C."/>
            <person name="Roest Crollius H."/>
            <person name="Guiguen Y."/>
        </authorList>
    </citation>
    <scope>NUCLEOTIDE SEQUENCE</scope>
    <source>
        <strain evidence="2">WJC10195</strain>
    </source>
</reference>
<evidence type="ECO:0000256" key="1">
    <source>
        <dbReference type="SAM" id="MobiDB-lite"/>
    </source>
</evidence>